<dbReference type="GO" id="GO:0046872">
    <property type="term" value="F:metal ion binding"/>
    <property type="evidence" value="ECO:0007669"/>
    <property type="project" value="UniProtKB-KW"/>
</dbReference>
<evidence type="ECO:0000259" key="3">
    <source>
        <dbReference type="SMART" id="SM00863"/>
    </source>
</evidence>
<dbReference type="InterPro" id="IPR018163">
    <property type="entry name" value="Thr/Ala-tRNA-synth_IIc_edit"/>
</dbReference>
<proteinExistence type="predicted"/>
<keyword evidence="1" id="KW-0479">Metal-binding</keyword>
<name>A0A2S5R728_9PROT</name>
<dbReference type="Pfam" id="PF07973">
    <property type="entry name" value="tRNA_SAD"/>
    <property type="match status" value="1"/>
</dbReference>
<evidence type="ECO:0000313" key="4">
    <source>
        <dbReference type="EMBL" id="PPE03093.1"/>
    </source>
</evidence>
<evidence type="ECO:0000256" key="2">
    <source>
        <dbReference type="ARBA" id="ARBA00022833"/>
    </source>
</evidence>
<dbReference type="GO" id="GO:0004812">
    <property type="term" value="F:aminoacyl-tRNA ligase activity"/>
    <property type="evidence" value="ECO:0007669"/>
    <property type="project" value="InterPro"/>
</dbReference>
<dbReference type="Gene3D" id="3.30.980.10">
    <property type="entry name" value="Threonyl-trna Synthetase, Chain A, domain 2"/>
    <property type="match status" value="1"/>
</dbReference>
<reference evidence="4 5" key="1">
    <citation type="submission" date="2017-11" db="EMBL/GenBank/DDBJ databases">
        <title>Comparative genomic analysis of Holospora spp., intranuclear symbionts of paramecia.</title>
        <authorList>
            <person name="Garushyants S.K."/>
            <person name="Beliavskaya A."/>
            <person name="Malko D.B."/>
            <person name="Logacheva M.D."/>
            <person name="Rautian M.S."/>
            <person name="Gelfand M.S."/>
        </authorList>
    </citation>
    <scope>NUCLEOTIDE SEQUENCE [LARGE SCALE GENOMIC DNA]</scope>
    <source>
        <strain evidence="5">02AZ16</strain>
    </source>
</reference>
<dbReference type="AlphaFoldDB" id="A0A2S5R728"/>
<evidence type="ECO:0000256" key="1">
    <source>
        <dbReference type="ARBA" id="ARBA00022723"/>
    </source>
</evidence>
<keyword evidence="4" id="KW-0436">Ligase</keyword>
<dbReference type="SUPFAM" id="SSF55186">
    <property type="entry name" value="ThrRS/AlaRS common domain"/>
    <property type="match status" value="1"/>
</dbReference>
<comment type="caution">
    <text evidence="4">The sequence shown here is derived from an EMBL/GenBank/DDBJ whole genome shotgun (WGS) entry which is preliminary data.</text>
</comment>
<dbReference type="OrthoDB" id="9812949at2"/>
<dbReference type="GO" id="GO:0005524">
    <property type="term" value="F:ATP binding"/>
    <property type="evidence" value="ECO:0007669"/>
    <property type="project" value="InterPro"/>
</dbReference>
<keyword evidence="2" id="KW-0862">Zinc</keyword>
<dbReference type="GO" id="GO:0043039">
    <property type="term" value="P:tRNA aminoacylation"/>
    <property type="evidence" value="ECO:0007669"/>
    <property type="project" value="InterPro"/>
</dbReference>
<accession>A0A2S5R728</accession>
<keyword evidence="5" id="KW-1185">Reference proteome</keyword>
<organism evidence="4 5">
    <name type="scientific">Holospora curviuscula</name>
    <dbReference type="NCBI Taxonomy" id="1082868"/>
    <lineage>
        <taxon>Bacteria</taxon>
        <taxon>Pseudomonadati</taxon>
        <taxon>Pseudomonadota</taxon>
        <taxon>Alphaproteobacteria</taxon>
        <taxon>Holosporales</taxon>
        <taxon>Holosporaceae</taxon>
        <taxon>Holospora</taxon>
    </lineage>
</organism>
<dbReference type="SMART" id="SM00863">
    <property type="entry name" value="tRNA_SAD"/>
    <property type="match status" value="1"/>
</dbReference>
<dbReference type="InterPro" id="IPR012947">
    <property type="entry name" value="tRNA_SAD"/>
</dbReference>
<dbReference type="EMBL" id="PHHC01000141">
    <property type="protein sequence ID" value="PPE03093.1"/>
    <property type="molecule type" value="Genomic_DNA"/>
</dbReference>
<dbReference type="RefSeq" id="WP_104207409.1">
    <property type="nucleotide sequence ID" value="NZ_PHHC01000141.1"/>
</dbReference>
<evidence type="ECO:0000313" key="5">
    <source>
        <dbReference type="Proteomes" id="UP000239425"/>
    </source>
</evidence>
<gene>
    <name evidence="4" type="ORF">HCUR_01524</name>
</gene>
<dbReference type="Proteomes" id="UP000239425">
    <property type="component" value="Unassembled WGS sequence"/>
</dbReference>
<protein>
    <submittedName>
        <fullName evidence="4">Alanine--tRNA ligase, organellar chromatophore</fullName>
    </submittedName>
</protein>
<sequence>MRLHFAAEVVLELVCQKFPNINKVGAHISQDKARIDFAWDGSISPILIDIQNSAQAIIDSNQPIISAFSHGSPERRYWKINEFSSLLCGGTHIKKTGKIGEIRLKRINPGKSIERMKIFFKINF</sequence>
<feature type="domain" description="Threonyl/alanyl tRNA synthetase SAD" evidence="3">
    <location>
        <begin position="75"/>
        <end position="117"/>
    </location>
</feature>